<feature type="compositionally biased region" description="Acidic residues" evidence="4">
    <location>
        <begin position="441"/>
        <end position="450"/>
    </location>
</feature>
<evidence type="ECO:0000259" key="5">
    <source>
        <dbReference type="PROSITE" id="PS50112"/>
    </source>
</evidence>
<dbReference type="EMBL" id="JAQMWT010000166">
    <property type="protein sequence ID" value="KAJ8608583.1"/>
    <property type="molecule type" value="Genomic_DNA"/>
</dbReference>
<keyword evidence="2" id="KW-0288">FMN</keyword>
<dbReference type="NCBIfam" id="TIGR00229">
    <property type="entry name" value="sensory_box"/>
    <property type="match status" value="1"/>
</dbReference>
<organism evidence="6 7">
    <name type="scientific">Chrysophaeum taylorii</name>
    <dbReference type="NCBI Taxonomy" id="2483200"/>
    <lineage>
        <taxon>Eukaryota</taxon>
        <taxon>Sar</taxon>
        <taxon>Stramenopiles</taxon>
        <taxon>Ochrophyta</taxon>
        <taxon>Pelagophyceae</taxon>
        <taxon>Pelagomonadales</taxon>
        <taxon>Pelagomonadaceae</taxon>
        <taxon>Chrysophaeum</taxon>
    </lineage>
</organism>
<feature type="compositionally biased region" description="Low complexity" evidence="4">
    <location>
        <begin position="758"/>
        <end position="772"/>
    </location>
</feature>
<reference evidence="6" key="1">
    <citation type="submission" date="2023-01" db="EMBL/GenBank/DDBJ databases">
        <title>Metagenome sequencing of chrysophaentin producing Chrysophaeum taylorii.</title>
        <authorList>
            <person name="Davison J."/>
            <person name="Bewley C."/>
        </authorList>
    </citation>
    <scope>NUCLEOTIDE SEQUENCE</scope>
    <source>
        <strain evidence="6">NIES-1699</strain>
    </source>
</reference>
<dbReference type="Gene3D" id="3.30.450.20">
    <property type="entry name" value="PAS domain"/>
    <property type="match status" value="2"/>
</dbReference>
<keyword evidence="7" id="KW-1185">Reference proteome</keyword>
<dbReference type="PROSITE" id="PS50112">
    <property type="entry name" value="PAS"/>
    <property type="match status" value="1"/>
</dbReference>
<feature type="compositionally biased region" description="Polar residues" evidence="4">
    <location>
        <begin position="716"/>
        <end position="730"/>
    </location>
</feature>
<comment type="caution">
    <text evidence="6">The sequence shown here is derived from an EMBL/GenBank/DDBJ whole genome shotgun (WGS) entry which is preliminary data.</text>
</comment>
<proteinExistence type="predicted"/>
<feature type="domain" description="PAS" evidence="5">
    <location>
        <begin position="250"/>
        <end position="296"/>
    </location>
</feature>
<gene>
    <name evidence="6" type="ORF">CTAYLR_005970</name>
</gene>
<feature type="compositionally biased region" description="Basic and acidic residues" evidence="4">
    <location>
        <begin position="774"/>
        <end position="806"/>
    </location>
</feature>
<dbReference type="CDD" id="cd00130">
    <property type="entry name" value="PAS"/>
    <property type="match status" value="1"/>
</dbReference>
<dbReference type="Proteomes" id="UP001230188">
    <property type="component" value="Unassembled WGS sequence"/>
</dbReference>
<protein>
    <recommendedName>
        <fullName evidence="5">PAS domain-containing protein</fullName>
    </recommendedName>
</protein>
<dbReference type="SUPFAM" id="SSF55785">
    <property type="entry name" value="PYP-like sensor domain (PAS domain)"/>
    <property type="match status" value="2"/>
</dbReference>
<dbReference type="InterPro" id="IPR035965">
    <property type="entry name" value="PAS-like_dom_sf"/>
</dbReference>
<feature type="region of interest" description="Disordered" evidence="4">
    <location>
        <begin position="399"/>
        <end position="450"/>
    </location>
</feature>
<dbReference type="PANTHER" id="PTHR47429">
    <property type="entry name" value="PROTEIN TWIN LOV 1"/>
    <property type="match status" value="1"/>
</dbReference>
<accession>A0AAD7UKR9</accession>
<keyword evidence="3" id="KW-0157">Chromophore</keyword>
<dbReference type="GO" id="GO:0005634">
    <property type="term" value="C:nucleus"/>
    <property type="evidence" value="ECO:0007669"/>
    <property type="project" value="TreeGrafter"/>
</dbReference>
<evidence type="ECO:0000256" key="3">
    <source>
        <dbReference type="ARBA" id="ARBA00022991"/>
    </source>
</evidence>
<dbReference type="Pfam" id="PF13426">
    <property type="entry name" value="PAS_9"/>
    <property type="match status" value="2"/>
</dbReference>
<dbReference type="InterPro" id="IPR000014">
    <property type="entry name" value="PAS"/>
</dbReference>
<evidence type="ECO:0000256" key="4">
    <source>
        <dbReference type="SAM" id="MobiDB-lite"/>
    </source>
</evidence>
<evidence type="ECO:0000313" key="7">
    <source>
        <dbReference type="Proteomes" id="UP001230188"/>
    </source>
</evidence>
<feature type="compositionally biased region" description="Basic and acidic residues" evidence="4">
    <location>
        <begin position="732"/>
        <end position="741"/>
    </location>
</feature>
<feature type="region of interest" description="Disordered" evidence="4">
    <location>
        <begin position="567"/>
        <end position="592"/>
    </location>
</feature>
<name>A0AAD7UKR9_9STRA</name>
<feature type="region of interest" description="Disordered" evidence="4">
    <location>
        <begin position="672"/>
        <end position="830"/>
    </location>
</feature>
<feature type="compositionally biased region" description="Polar residues" evidence="4">
    <location>
        <begin position="581"/>
        <end position="590"/>
    </location>
</feature>
<feature type="compositionally biased region" description="Low complexity" evidence="4">
    <location>
        <begin position="400"/>
        <end position="417"/>
    </location>
</feature>
<evidence type="ECO:0000256" key="2">
    <source>
        <dbReference type="ARBA" id="ARBA00022643"/>
    </source>
</evidence>
<keyword evidence="1" id="KW-0285">Flavoprotein</keyword>
<feature type="compositionally biased region" description="Acidic residues" evidence="4">
    <location>
        <begin position="1425"/>
        <end position="1458"/>
    </location>
</feature>
<evidence type="ECO:0000313" key="6">
    <source>
        <dbReference type="EMBL" id="KAJ8608583.1"/>
    </source>
</evidence>
<dbReference type="PANTHER" id="PTHR47429:SF2">
    <property type="entry name" value="PROTEIN TWIN LOV 1"/>
    <property type="match status" value="1"/>
</dbReference>
<feature type="region of interest" description="Disordered" evidence="4">
    <location>
        <begin position="1403"/>
        <end position="1486"/>
    </location>
</feature>
<evidence type="ECO:0000256" key="1">
    <source>
        <dbReference type="ARBA" id="ARBA00022630"/>
    </source>
</evidence>
<feature type="compositionally biased region" description="Pro residues" evidence="4">
    <location>
        <begin position="1474"/>
        <end position="1486"/>
    </location>
</feature>
<sequence length="1547" mass="169977">MMDPSSPAAAAARAVRLRAAAVERAFPKGTDREWCDDGVEAVRRLLDEPSEIANRFLGQLNCHEEQDVAFARAVLSFNIGKSTRSEKVMQRAAKLWMDYGRRWVREKVRATDDEATTTFGGGTTTFGGGGGGVREERDAASDSVWTSLSRDLVRSASVVSWDKVEHCQSEVAHVIRHLAAVALPRFLASLASADEVCDETASTALRRLLRDLWGRLPQSAEAWLGLLASFVNEAPVCCVVADVATPGAPIVYVNAQFTKATGYEEHEVLGGNLGVLQGPQTECQAVERIRRGMRHAWRVHTLLTNYRKNGEVFRNLLTLTPVFDANKYYRFVIGAQFEIEVARRAATASLSGQQNIVQRFVRLARFASDIPTCLTVPSSDDALRLMLRGSLRLDDPSWVGGRSSDSAAGSDASTTADATEKKKMGRRMSCVVPNTNKNDDSSSDESEEFDEVFAERRAQTLVPDYDGPEDVVTTRGNVWITRCAWLVHWCAPERSATLAAPGLAAFAERERAGAVRTLSALARAIDLTNEEETRVAAKRHEQMRAKRGAAAGVLGALFGGNLQHNNKKDAAAAPERGGKASETSDSSSDQDPAFADRLADIQDAGALSTLVIMCPQLDEHRASIFVFEDDDDVALSPVAKPATPRARSKLPPPPQLRLRSLKAATMFGASLRGEATGARTESLRGFSDATSSPRASRRLVSAKGSPTKGSPVMPRRNSQASTDSRSSNVLSRRRESEDRRRGSATFSTDSPPPRHRSSLPSSSPSSSKMSFSPRRRDSSRRVSVASRRESVASRRESVASRRESTHSARRPSRQQQPKEDEEDEAADNEFSSYGFQTVRCEVRRLSNVIMKPNTTREEKVQEEMKEVREKCASALIELVAAPATQKNARKLVEEVRSAETRLNGAYPSWTMRTALCGTMIDGDNSSRGDGGDTAWASQFLPALGDALSAHGKVGLVGVDARAPGCPLIYVNDGFAKLVKRQRREVVGRNCNLLQTNPKNEKVGPATADAAQRAAIARLAKCVRKNREGVVRVRNYDGFGEAFWCVVVIAPVWVAGRDECAYLVGAQLRLESPAKVAAELFAADVLLRNMPRTTTGSDLEASEALRHARDLRHRPPGCLHDPTIPTHLATWLALDDPAKTTSRWTALFEALLSHDQQLLESVCDDLGSMLARKLLRFVVEANQLRGCDSATAKRRVVRELLLRPDNALALLTPLDPEADADVAWRLISEWRDHLAPALARIILPVVLPTVYRRLVRPRFHNAERSLRGTAERLLFWKTTKLFSTNVWGLSLEAADFPIALARFRGGKRLKLCAHNARAKHLAATCKSPLAALLPGCVVEAVRDSASLWTVVRLPQGSVVTCVVQPLAEARGWSAVLVCGLDARTRDDDIKTAIRLMAVWSRGTSVEADSDEDAPPGATSSVSQDQQDYDDDDDDDEEEEEPPPLEEATDEDDERDEEEEDPRKASTSEPQQQPEVKPPSPHLVPPPWVKTPTIACVDATYKITCARLKAAAAAASCIQQRPEPPRRSDRRLHRLIHRLERTYREELRY</sequence>